<evidence type="ECO:0000313" key="2">
    <source>
        <dbReference type="EMBL" id="GAA4454723.1"/>
    </source>
</evidence>
<gene>
    <name evidence="2" type="ORF">GCM10023189_21570</name>
</gene>
<dbReference type="InterPro" id="IPR017853">
    <property type="entry name" value="GH"/>
</dbReference>
<organism evidence="2 3">
    <name type="scientific">Nibrella saemangeumensis</name>
    <dbReference type="NCBI Taxonomy" id="1084526"/>
    <lineage>
        <taxon>Bacteria</taxon>
        <taxon>Pseudomonadati</taxon>
        <taxon>Bacteroidota</taxon>
        <taxon>Cytophagia</taxon>
        <taxon>Cytophagales</taxon>
        <taxon>Spirosomataceae</taxon>
        <taxon>Nibrella</taxon>
    </lineage>
</organism>
<evidence type="ECO:0000259" key="1">
    <source>
        <dbReference type="SMART" id="SM00642"/>
    </source>
</evidence>
<dbReference type="Pfam" id="PF00128">
    <property type="entry name" value="Alpha-amylase"/>
    <property type="match status" value="1"/>
</dbReference>
<dbReference type="InterPro" id="IPR006047">
    <property type="entry name" value="GH13_cat_dom"/>
</dbReference>
<accession>A0ABP8MTR7</accession>
<reference evidence="3" key="1">
    <citation type="journal article" date="2019" name="Int. J. Syst. Evol. Microbiol.">
        <title>The Global Catalogue of Microorganisms (GCM) 10K type strain sequencing project: providing services to taxonomists for standard genome sequencing and annotation.</title>
        <authorList>
            <consortium name="The Broad Institute Genomics Platform"/>
            <consortium name="The Broad Institute Genome Sequencing Center for Infectious Disease"/>
            <person name="Wu L."/>
            <person name="Ma J."/>
        </authorList>
    </citation>
    <scope>NUCLEOTIDE SEQUENCE [LARGE SCALE GENOMIC DNA]</scope>
    <source>
        <strain evidence="3">JCM 17927</strain>
    </source>
</reference>
<comment type="caution">
    <text evidence="2">The sequence shown here is derived from an EMBL/GenBank/DDBJ whole genome shotgun (WGS) entry which is preliminary data.</text>
</comment>
<dbReference type="SUPFAM" id="SSF51445">
    <property type="entry name" value="(Trans)glycosidases"/>
    <property type="match status" value="1"/>
</dbReference>
<proteinExistence type="predicted"/>
<dbReference type="RefSeq" id="WP_345243339.1">
    <property type="nucleotide sequence ID" value="NZ_BAABHD010000024.1"/>
</dbReference>
<dbReference type="PANTHER" id="PTHR10357">
    <property type="entry name" value="ALPHA-AMYLASE FAMILY MEMBER"/>
    <property type="match status" value="1"/>
</dbReference>
<evidence type="ECO:0000313" key="3">
    <source>
        <dbReference type="Proteomes" id="UP001501175"/>
    </source>
</evidence>
<dbReference type="CDD" id="cd11349">
    <property type="entry name" value="AmyAc_3"/>
    <property type="match status" value="1"/>
</dbReference>
<dbReference type="Gene3D" id="3.20.20.80">
    <property type="entry name" value="Glycosidases"/>
    <property type="match status" value="2"/>
</dbReference>
<dbReference type="SMART" id="SM00642">
    <property type="entry name" value="Aamy"/>
    <property type="match status" value="1"/>
</dbReference>
<dbReference type="EMBL" id="BAABHD010000024">
    <property type="protein sequence ID" value="GAA4454723.1"/>
    <property type="molecule type" value="Genomic_DNA"/>
</dbReference>
<keyword evidence="3" id="KW-1185">Reference proteome</keyword>
<name>A0ABP8MTR7_9BACT</name>
<dbReference type="Proteomes" id="UP001501175">
    <property type="component" value="Unassembled WGS sequence"/>
</dbReference>
<protein>
    <submittedName>
        <fullName evidence="2">Alpha-amylase family protein</fullName>
    </submittedName>
</protein>
<feature type="domain" description="Glycosyl hydrolase family 13 catalytic" evidence="1">
    <location>
        <begin position="16"/>
        <end position="462"/>
    </location>
</feature>
<dbReference type="PANTHER" id="PTHR10357:SF205">
    <property type="entry name" value="O-GLYCOSYL HYDROLASE FAMILY 13"/>
    <property type="match status" value="1"/>
</dbReference>
<sequence>MNPTLAAPSDKIVVYQIFTRLFGNQKTTNKPWGTRDENGVGKFNDITDKALRELKTFGASHVWYTGVIEHALMTDYSAYGIRKDHPAVVKGRAGSPYAIKDYYDVNPDLAVDVKNRMKEFQALLKRSHDNGLKVLIDFVPNHVARQYYSDAKPKGVVDLGAKDNKTKAFSPSNNFYYIPDKSFQVPEGVNLPDTPEKPYVEKPAKATGNDVFSAQPNINDWYETIKLNYGVDYQNNRQLHFRPVPDTWTKMRDILVFWAKKGVDGFRCDMAEMVPVEFWGWAIPQVKAAKPGIVFIAEIYNPQQYRNYIFNGKFDYLYDKVGLYDSVRRLMEGKGNAEEITKVWQNESGDFAQHMLRFLENHDEQRITAKEFAGSPWVAVPAMTLSATMHTGPVMIYFGQEVGVTPTKAEGFQGDDGRTTIFDYWGIPEFQAWVNGGKFDGGKLTKDQKELRAFYQQLLQLVNTSDAIRTGGFYDLQYANNNNQSAGYNAGRLYSYLRHSGNQKLLIICNFDRDIAAKTSIRIPAEAWQAMKMDGSKTYQFNDIFRTKTRLQAKADSPIPVELPPLGVLVLEIK</sequence>